<dbReference type="SUPFAM" id="SSF109640">
    <property type="entry name" value="KRAB domain (Kruppel-associated box)"/>
    <property type="match status" value="1"/>
</dbReference>
<keyword evidence="4" id="KW-0863">Zinc-finger</keyword>
<evidence type="ECO:0000256" key="5">
    <source>
        <dbReference type="ARBA" id="ARBA00022833"/>
    </source>
</evidence>
<evidence type="ECO:0000313" key="8">
    <source>
        <dbReference type="RefSeq" id="XP_040596762.1"/>
    </source>
</evidence>
<dbReference type="PANTHER" id="PTHR23234">
    <property type="entry name" value="ZNF44 PROTEIN"/>
    <property type="match status" value="1"/>
</dbReference>
<comment type="subcellular location">
    <subcellularLocation>
        <location evidence="1">Nucleus</location>
    </subcellularLocation>
</comment>
<keyword evidence="7" id="KW-1185">Reference proteome</keyword>
<keyword evidence="5" id="KW-0862">Zinc</keyword>
<keyword evidence="2" id="KW-0479">Metal-binding</keyword>
<evidence type="ECO:0000313" key="7">
    <source>
        <dbReference type="Proteomes" id="UP000886700"/>
    </source>
</evidence>
<proteinExistence type="predicted"/>
<organism evidence="7 8">
    <name type="scientific">Mesocricetus auratus</name>
    <name type="common">Golden hamster</name>
    <dbReference type="NCBI Taxonomy" id="10036"/>
    <lineage>
        <taxon>Eukaryota</taxon>
        <taxon>Metazoa</taxon>
        <taxon>Chordata</taxon>
        <taxon>Craniata</taxon>
        <taxon>Vertebrata</taxon>
        <taxon>Euteleostomi</taxon>
        <taxon>Mammalia</taxon>
        <taxon>Eutheria</taxon>
        <taxon>Euarchontoglires</taxon>
        <taxon>Glires</taxon>
        <taxon>Rodentia</taxon>
        <taxon>Myomorpha</taxon>
        <taxon>Muroidea</taxon>
        <taxon>Cricetidae</taxon>
        <taxon>Cricetinae</taxon>
        <taxon>Mesocricetus</taxon>
    </lineage>
</organism>
<dbReference type="InterPro" id="IPR036051">
    <property type="entry name" value="KRAB_dom_sf"/>
</dbReference>
<dbReference type="PROSITE" id="PS50805">
    <property type="entry name" value="KRAB"/>
    <property type="match status" value="1"/>
</dbReference>
<dbReference type="Pfam" id="PF01352">
    <property type="entry name" value="KRAB"/>
    <property type="match status" value="1"/>
</dbReference>
<sequence length="109" mass="12662">MGRSPSSAAAAAAGDAVTYQDLHITFTQQEWALLDPSQRNLYKGVMLETYMNLIAIGYKWEDNDIEEHCQSPQRHVRYVLSHSEYKPFEHRDMERVTHFSPSQNNQTFQ</sequence>
<evidence type="ECO:0000256" key="2">
    <source>
        <dbReference type="ARBA" id="ARBA00022723"/>
    </source>
</evidence>
<evidence type="ECO:0000259" key="6">
    <source>
        <dbReference type="PROSITE" id="PS50805"/>
    </source>
</evidence>
<dbReference type="RefSeq" id="XP_040596762.1">
    <property type="nucleotide sequence ID" value="XM_040740828.1"/>
</dbReference>
<gene>
    <name evidence="8" type="primary">LOC101826770</name>
</gene>
<evidence type="ECO:0000256" key="3">
    <source>
        <dbReference type="ARBA" id="ARBA00022737"/>
    </source>
</evidence>
<keyword evidence="3" id="KW-0677">Repeat</keyword>
<dbReference type="Proteomes" id="UP000886700">
    <property type="component" value="Unplaced"/>
</dbReference>
<evidence type="ECO:0000256" key="1">
    <source>
        <dbReference type="ARBA" id="ARBA00004123"/>
    </source>
</evidence>
<dbReference type="PANTHER" id="PTHR23234:SF10">
    <property type="entry name" value="RIKEN CDNA 6720489N17 GENE-RELATED"/>
    <property type="match status" value="1"/>
</dbReference>
<evidence type="ECO:0000256" key="4">
    <source>
        <dbReference type="ARBA" id="ARBA00022771"/>
    </source>
</evidence>
<dbReference type="InterPro" id="IPR050758">
    <property type="entry name" value="Znf_C2H2-type"/>
</dbReference>
<dbReference type="SMART" id="SM00349">
    <property type="entry name" value="KRAB"/>
    <property type="match status" value="1"/>
</dbReference>
<dbReference type="CDD" id="cd07765">
    <property type="entry name" value="KRAB_A-box"/>
    <property type="match status" value="1"/>
</dbReference>
<protein>
    <submittedName>
        <fullName evidence="8">Zinc finger protein 431-like</fullName>
    </submittedName>
</protein>
<dbReference type="GeneID" id="101826770"/>
<reference evidence="8" key="1">
    <citation type="submission" date="2025-08" db="UniProtKB">
        <authorList>
            <consortium name="RefSeq"/>
        </authorList>
    </citation>
    <scope>IDENTIFICATION</scope>
    <source>
        <tissue evidence="8">Liver</tissue>
    </source>
</reference>
<accession>A0ABM2X1I9</accession>
<name>A0ABM2X1I9_MESAU</name>
<dbReference type="Gene3D" id="6.10.140.140">
    <property type="match status" value="1"/>
</dbReference>
<dbReference type="InterPro" id="IPR001909">
    <property type="entry name" value="KRAB"/>
</dbReference>
<feature type="domain" description="KRAB" evidence="6">
    <location>
        <begin position="17"/>
        <end position="99"/>
    </location>
</feature>